<name>A0A8J8M9Y7_9FIRM</name>
<dbReference type="Proteomes" id="UP000677305">
    <property type="component" value="Chromosome"/>
</dbReference>
<evidence type="ECO:0000259" key="1">
    <source>
        <dbReference type="PROSITE" id="PS50053"/>
    </source>
</evidence>
<dbReference type="AlphaFoldDB" id="A0A8J8M9Y7"/>
<organism evidence="2 3">
    <name type="scientific">Vallitalea guaymasensis</name>
    <dbReference type="NCBI Taxonomy" id="1185412"/>
    <lineage>
        <taxon>Bacteria</taxon>
        <taxon>Bacillati</taxon>
        <taxon>Bacillota</taxon>
        <taxon>Clostridia</taxon>
        <taxon>Lachnospirales</taxon>
        <taxon>Vallitaleaceae</taxon>
        <taxon>Vallitalea</taxon>
    </lineage>
</organism>
<dbReference type="EMBL" id="CP058561">
    <property type="protein sequence ID" value="QUH29101.1"/>
    <property type="molecule type" value="Genomic_DNA"/>
</dbReference>
<dbReference type="PROSITE" id="PS50053">
    <property type="entry name" value="UBIQUITIN_2"/>
    <property type="match status" value="1"/>
</dbReference>
<keyword evidence="3" id="KW-1185">Reference proteome</keyword>
<dbReference type="InterPro" id="IPR000626">
    <property type="entry name" value="Ubiquitin-like_dom"/>
</dbReference>
<reference evidence="2 3" key="1">
    <citation type="submission" date="2020-07" db="EMBL/GenBank/DDBJ databases">
        <title>Vallitalea guaymasensis genome.</title>
        <authorList>
            <person name="Postec A."/>
        </authorList>
    </citation>
    <scope>NUCLEOTIDE SEQUENCE [LARGE SCALE GENOMIC DNA]</scope>
    <source>
        <strain evidence="2 3">Ra1766G1</strain>
    </source>
</reference>
<feature type="domain" description="Ubiquitin-like" evidence="1">
    <location>
        <begin position="6"/>
        <end position="82"/>
    </location>
</feature>
<dbReference type="RefSeq" id="WP_212693238.1">
    <property type="nucleotide sequence ID" value="NZ_CAJXUH010000002.1"/>
</dbReference>
<gene>
    <name evidence="2" type="ORF">HYG85_09265</name>
</gene>
<evidence type="ECO:0000313" key="3">
    <source>
        <dbReference type="Proteomes" id="UP000677305"/>
    </source>
</evidence>
<sequence>MDKINVEVIVPAINKKYEFLLPIVMKVNVAKQLMTGIVCNLEGINFDNENLMLCYIDKGEEIGSNLSIEEAGIKDGSKLLMV</sequence>
<accession>A0A8J8M9Y7</accession>
<evidence type="ECO:0000313" key="2">
    <source>
        <dbReference type="EMBL" id="QUH29101.1"/>
    </source>
</evidence>
<dbReference type="KEGG" id="vgu:HYG85_09265"/>
<protein>
    <recommendedName>
        <fullName evidence="1">Ubiquitin-like domain-containing protein</fullName>
    </recommendedName>
</protein>
<proteinExistence type="predicted"/>